<feature type="transmembrane region" description="Helical" evidence="1">
    <location>
        <begin position="168"/>
        <end position="188"/>
    </location>
</feature>
<name>A0A8G2C939_9BACT</name>
<evidence type="ECO:0000313" key="2">
    <source>
        <dbReference type="EMBL" id="SHJ03342.1"/>
    </source>
</evidence>
<comment type="caution">
    <text evidence="2">The sequence shown here is derived from an EMBL/GenBank/DDBJ whole genome shotgun (WGS) entry which is preliminary data.</text>
</comment>
<feature type="transmembrane region" description="Helical" evidence="1">
    <location>
        <begin position="60"/>
        <end position="85"/>
    </location>
</feature>
<keyword evidence="1" id="KW-1133">Transmembrane helix</keyword>
<dbReference type="PANTHER" id="PTHR38139:SF1">
    <property type="entry name" value="NUCLEOSIDE TRANSPORTER_FEOB GTPASE GATE DOMAIN-CONTAINING PROTEIN"/>
    <property type="match status" value="1"/>
</dbReference>
<dbReference type="EMBL" id="FQZR01000003">
    <property type="protein sequence ID" value="SHJ03342.1"/>
    <property type="molecule type" value="Genomic_DNA"/>
</dbReference>
<feature type="transmembrane region" description="Helical" evidence="1">
    <location>
        <begin position="337"/>
        <end position="358"/>
    </location>
</feature>
<evidence type="ECO:0008006" key="4">
    <source>
        <dbReference type="Google" id="ProtNLM"/>
    </source>
</evidence>
<keyword evidence="1" id="KW-0812">Transmembrane</keyword>
<dbReference type="AlphaFoldDB" id="A0A8G2C939"/>
<dbReference type="RefSeq" id="WP_020000611.1">
    <property type="nucleotide sequence ID" value="NZ_CP192219.1"/>
</dbReference>
<dbReference type="PANTHER" id="PTHR38139">
    <property type="entry name" value="GATE DOMAIN-CONTAINING PROTEIN"/>
    <property type="match status" value="1"/>
</dbReference>
<feature type="transmembrane region" description="Helical" evidence="1">
    <location>
        <begin position="224"/>
        <end position="241"/>
    </location>
</feature>
<feature type="transmembrane region" description="Helical" evidence="1">
    <location>
        <begin position="137"/>
        <end position="162"/>
    </location>
</feature>
<feature type="transmembrane region" description="Helical" evidence="1">
    <location>
        <begin position="261"/>
        <end position="288"/>
    </location>
</feature>
<organism evidence="2 3">
    <name type="scientific">Halodesulfovibrio aestuarii</name>
    <dbReference type="NCBI Taxonomy" id="126333"/>
    <lineage>
        <taxon>Bacteria</taxon>
        <taxon>Pseudomonadati</taxon>
        <taxon>Thermodesulfobacteriota</taxon>
        <taxon>Desulfovibrionia</taxon>
        <taxon>Desulfovibrionales</taxon>
        <taxon>Desulfovibrionaceae</taxon>
        <taxon>Halodesulfovibrio</taxon>
    </lineage>
</organism>
<protein>
    <recommendedName>
        <fullName evidence="4">Nucleoside recognition protein</fullName>
    </recommendedName>
</protein>
<reference evidence="2 3" key="1">
    <citation type="submission" date="2016-11" db="EMBL/GenBank/DDBJ databases">
        <authorList>
            <person name="Varghese N."/>
            <person name="Submissions S."/>
        </authorList>
    </citation>
    <scope>NUCLEOTIDE SEQUENCE [LARGE SCALE GENOMIC DNA]</scope>
    <source>
        <strain evidence="2 3">DSM 17919</strain>
    </source>
</reference>
<feature type="transmembrane region" description="Helical" evidence="1">
    <location>
        <begin position="105"/>
        <end position="125"/>
    </location>
</feature>
<evidence type="ECO:0000313" key="3">
    <source>
        <dbReference type="Proteomes" id="UP000184001"/>
    </source>
</evidence>
<accession>A0A8G2C939</accession>
<sequence length="360" mass="38937">MSHASISTSSSTSRKRKSKSPIKALIIAITCSLTALAVILTNDPSLILWDKAWPGLIRPLLRMLGFLGIGLIVGITVEGMGWAPLLATLVRPVMRFGNLKDESGAAFTTAFFSGTAANTMLMTFWKEKKISLQEMKLSYLINTGLPVFLLHLPTTFFIIVPMTRTAGAIYLSLNGIAALLRTFLLLIWTRIKLAPHAATSAAENQPAHRKTSAAKVLDAFRKRFLRICTITAPVYFLIYALNQAGMFEYLRTTAAGWITSAYLPVEAVSVVVFAVAAEFTTGIAAAGALLDGGALTTEQLVLALVLGTIVATPIRALRHQLPSQTGVFSFKIGFPMLLMSQALRISCLICVTSLYIWIAG</sequence>
<gene>
    <name evidence="2" type="ORF">SAMN05660830_01427</name>
</gene>
<keyword evidence="1" id="KW-0472">Membrane</keyword>
<feature type="transmembrane region" description="Helical" evidence="1">
    <location>
        <begin position="300"/>
        <end position="317"/>
    </location>
</feature>
<feature type="transmembrane region" description="Helical" evidence="1">
    <location>
        <begin position="20"/>
        <end position="40"/>
    </location>
</feature>
<evidence type="ECO:0000256" key="1">
    <source>
        <dbReference type="SAM" id="Phobius"/>
    </source>
</evidence>
<dbReference type="InterPro" id="IPR038880">
    <property type="entry name" value="MJ0871-like"/>
</dbReference>
<proteinExistence type="predicted"/>
<dbReference type="Proteomes" id="UP000184001">
    <property type="component" value="Unassembled WGS sequence"/>
</dbReference>